<reference evidence="8 9" key="1">
    <citation type="submission" date="2024-02" db="EMBL/GenBank/DDBJ databases">
        <authorList>
            <person name="Daric V."/>
            <person name="Darras S."/>
        </authorList>
    </citation>
    <scope>NUCLEOTIDE SEQUENCE [LARGE SCALE GENOMIC DNA]</scope>
</reference>
<evidence type="ECO:0000256" key="1">
    <source>
        <dbReference type="ARBA" id="ARBA00004138"/>
    </source>
</evidence>
<feature type="region of interest" description="Disordered" evidence="6">
    <location>
        <begin position="375"/>
        <end position="396"/>
    </location>
</feature>
<evidence type="ECO:0000313" key="8">
    <source>
        <dbReference type="EMBL" id="CAK8672730.1"/>
    </source>
</evidence>
<accession>A0ABP0EZ21</accession>
<dbReference type="Proteomes" id="UP001642483">
    <property type="component" value="Unassembled WGS sequence"/>
</dbReference>
<evidence type="ECO:0000256" key="5">
    <source>
        <dbReference type="ARBA" id="ARBA00023273"/>
    </source>
</evidence>
<evidence type="ECO:0000313" key="9">
    <source>
        <dbReference type="Proteomes" id="UP001642483"/>
    </source>
</evidence>
<dbReference type="PROSITE" id="PS51665">
    <property type="entry name" value="ENKURIN"/>
    <property type="match status" value="1"/>
</dbReference>
<feature type="domain" description="Enkurin" evidence="7">
    <location>
        <begin position="365"/>
        <end position="458"/>
    </location>
</feature>
<keyword evidence="9" id="KW-1185">Reference proteome</keyword>
<gene>
    <name evidence="8" type="ORF">CVLEPA_LOCUS2417</name>
</gene>
<feature type="compositionally biased region" description="Basic and acidic residues" evidence="6">
    <location>
        <begin position="193"/>
        <end position="234"/>
    </location>
</feature>
<comment type="caution">
    <text evidence="8">The sequence shown here is derived from an EMBL/GenBank/DDBJ whole genome shotgun (WGS) entry which is preliminary data.</text>
</comment>
<proteinExistence type="predicted"/>
<protein>
    <recommendedName>
        <fullName evidence="7">Enkurin domain-containing protein</fullName>
    </recommendedName>
</protein>
<comment type="subcellular location">
    <subcellularLocation>
        <location evidence="1">Cell projection</location>
        <location evidence="1">Cilium</location>
    </subcellularLocation>
    <subcellularLocation>
        <location evidence="2">Cytoplasm</location>
        <location evidence="2">Cytoskeleton</location>
    </subcellularLocation>
</comment>
<feature type="region of interest" description="Disordered" evidence="6">
    <location>
        <begin position="125"/>
        <end position="310"/>
    </location>
</feature>
<dbReference type="PANTHER" id="PTHR21490">
    <property type="entry name" value="ENKURIN-RELATED"/>
    <property type="match status" value="1"/>
</dbReference>
<keyword evidence="3" id="KW-0963">Cytoplasm</keyword>
<evidence type="ECO:0000256" key="3">
    <source>
        <dbReference type="ARBA" id="ARBA00022490"/>
    </source>
</evidence>
<evidence type="ECO:0000256" key="6">
    <source>
        <dbReference type="SAM" id="MobiDB-lite"/>
    </source>
</evidence>
<feature type="compositionally biased region" description="Basic and acidic residues" evidence="6">
    <location>
        <begin position="270"/>
        <end position="279"/>
    </location>
</feature>
<evidence type="ECO:0000256" key="2">
    <source>
        <dbReference type="ARBA" id="ARBA00004245"/>
    </source>
</evidence>
<dbReference type="EMBL" id="CAWYQH010000001">
    <property type="protein sequence ID" value="CAK8672730.1"/>
    <property type="molecule type" value="Genomic_DNA"/>
</dbReference>
<keyword evidence="4" id="KW-0206">Cytoskeleton</keyword>
<evidence type="ECO:0000256" key="4">
    <source>
        <dbReference type="ARBA" id="ARBA00023212"/>
    </source>
</evidence>
<dbReference type="InterPro" id="IPR027012">
    <property type="entry name" value="Enkurin_dom"/>
</dbReference>
<dbReference type="PANTHER" id="PTHR21490:SF2">
    <property type="entry name" value="ENKURIN DOMAIN-CONTAINING PROTEIN 1"/>
    <property type="match status" value="1"/>
</dbReference>
<organism evidence="8 9">
    <name type="scientific">Clavelina lepadiformis</name>
    <name type="common">Light-bulb sea squirt</name>
    <name type="synonym">Ascidia lepadiformis</name>
    <dbReference type="NCBI Taxonomy" id="159417"/>
    <lineage>
        <taxon>Eukaryota</taxon>
        <taxon>Metazoa</taxon>
        <taxon>Chordata</taxon>
        <taxon>Tunicata</taxon>
        <taxon>Ascidiacea</taxon>
        <taxon>Aplousobranchia</taxon>
        <taxon>Clavelinidae</taxon>
        <taxon>Clavelina</taxon>
    </lineage>
</organism>
<dbReference type="InterPro" id="IPR052102">
    <property type="entry name" value="Enkurin_domain-protein"/>
</dbReference>
<keyword evidence="5" id="KW-0966">Cell projection</keyword>
<name>A0ABP0EZ21_CLALP</name>
<evidence type="ECO:0000259" key="7">
    <source>
        <dbReference type="PROSITE" id="PS51665"/>
    </source>
</evidence>
<dbReference type="Pfam" id="PF13864">
    <property type="entry name" value="Enkurin"/>
    <property type="match status" value="1"/>
</dbReference>
<sequence length="461" mass="52618">MQYGSGEYEYSRNYVSSPVSRVRPEAAPIADKHRGFGMHACLNQPTVSSFGRKSGNVNMDAGPMRYVGVKSPILVDPVYNGGKYSNRSARPVPRVRPEAEEVAEKSKGCVGRLFANYGKPDPYSAYDTRDENIDPRNGPLRKAGVRSPILVDPVYQTGDYSGRTPRPAPRVKPEANEIATKSMGTVGKLFTTQERRYDEYTKPKKQPKDHTVENVRRMRQIQRESRAKEREKIQTKNPSPVKALWKSSQYNTVESKVKEFMQDPPKAPRTIHDKLERPHSAPPRSSGDMSHHTNTGALKPRKSTTPRHATGKINFVSRNAQLARSYELGRSRSELAMYESQAKYSDDLDTYNLNVKGKTPSYLRSRQKLWEKQERERVRNMPDPTVPEGHSVMPEKERQNTLATLKQTQQELLERHRLLPVRSADSLGVRNRKTELERRIIEVDEAIKVFERSRVFVKMGE</sequence>